<feature type="domain" description="C2H2-type" evidence="7">
    <location>
        <begin position="65"/>
        <end position="94"/>
    </location>
</feature>
<keyword evidence="2" id="KW-0677">Repeat</keyword>
<evidence type="ECO:0000256" key="4">
    <source>
        <dbReference type="ARBA" id="ARBA00022833"/>
    </source>
</evidence>
<reference evidence="8" key="1">
    <citation type="submission" date="2021-09" db="EMBL/GenBank/DDBJ databases">
        <authorList>
            <consortium name="AG Swart"/>
            <person name="Singh M."/>
            <person name="Singh A."/>
            <person name="Seah K."/>
            <person name="Emmerich C."/>
        </authorList>
    </citation>
    <scope>NUCLEOTIDE SEQUENCE</scope>
    <source>
        <strain evidence="8">ATCC30299</strain>
    </source>
</reference>
<evidence type="ECO:0000256" key="5">
    <source>
        <dbReference type="ARBA" id="ARBA00023242"/>
    </source>
</evidence>
<comment type="caution">
    <text evidence="8">The sequence shown here is derived from an EMBL/GenBank/DDBJ whole genome shotgun (WGS) entry which is preliminary data.</text>
</comment>
<keyword evidence="5" id="KW-0539">Nucleus</keyword>
<feature type="domain" description="C2H2-type" evidence="7">
    <location>
        <begin position="37"/>
        <end position="64"/>
    </location>
</feature>
<dbReference type="InterPro" id="IPR013087">
    <property type="entry name" value="Znf_C2H2_type"/>
</dbReference>
<evidence type="ECO:0000256" key="1">
    <source>
        <dbReference type="ARBA" id="ARBA00022723"/>
    </source>
</evidence>
<dbReference type="GO" id="GO:0000981">
    <property type="term" value="F:DNA-binding transcription factor activity, RNA polymerase II-specific"/>
    <property type="evidence" value="ECO:0007669"/>
    <property type="project" value="TreeGrafter"/>
</dbReference>
<dbReference type="PANTHER" id="PTHR14003">
    <property type="entry name" value="TRANSCRIPTIONAL REPRESSOR PROTEIN YY"/>
    <property type="match status" value="1"/>
</dbReference>
<dbReference type="Proteomes" id="UP001162131">
    <property type="component" value="Unassembled WGS sequence"/>
</dbReference>
<proteinExistence type="predicted"/>
<dbReference type="Gene3D" id="3.30.160.60">
    <property type="entry name" value="Classic Zinc Finger"/>
    <property type="match status" value="2"/>
</dbReference>
<dbReference type="FunFam" id="3.30.160.60:FF:000765">
    <property type="entry name" value="Zinc finger 45-like"/>
    <property type="match status" value="1"/>
</dbReference>
<feature type="domain" description="C2H2-type" evidence="7">
    <location>
        <begin position="6"/>
        <end position="36"/>
    </location>
</feature>
<dbReference type="PROSITE" id="PS50157">
    <property type="entry name" value="ZINC_FINGER_C2H2_2"/>
    <property type="match status" value="3"/>
</dbReference>
<name>A0AAU9IS78_9CILI</name>
<dbReference type="Pfam" id="PF00096">
    <property type="entry name" value="zf-C2H2"/>
    <property type="match status" value="2"/>
</dbReference>
<sequence length="159" mass="18788">METMMFECYYDFCHKLYKTKFNLRRHINSSHLKIKSYTCDQCQKLFVSKQNLKEHALIHTGEKPFPCDEPGCGKKFRQASQLSVHKKIHSRHRISRKRLQEISPLLLTGLEIPANWDYEFEENEGNHEEISIPKVNSCRILENPKLPVLPIMLNHIKII</sequence>
<dbReference type="GO" id="GO:0005667">
    <property type="term" value="C:transcription regulator complex"/>
    <property type="evidence" value="ECO:0007669"/>
    <property type="project" value="TreeGrafter"/>
</dbReference>
<keyword evidence="4" id="KW-0862">Zinc</keyword>
<protein>
    <recommendedName>
        <fullName evidence="7">C2H2-type domain-containing protein</fullName>
    </recommendedName>
</protein>
<dbReference type="SMART" id="SM00355">
    <property type="entry name" value="ZnF_C2H2"/>
    <property type="match status" value="3"/>
</dbReference>
<evidence type="ECO:0000256" key="3">
    <source>
        <dbReference type="ARBA" id="ARBA00022771"/>
    </source>
</evidence>
<dbReference type="FunFam" id="3.30.160.60:FF:000557">
    <property type="entry name" value="zinc finger and SCAN domain-containing protein 29"/>
    <property type="match status" value="1"/>
</dbReference>
<evidence type="ECO:0000259" key="7">
    <source>
        <dbReference type="PROSITE" id="PS50157"/>
    </source>
</evidence>
<dbReference type="GO" id="GO:0031519">
    <property type="term" value="C:PcG protein complex"/>
    <property type="evidence" value="ECO:0007669"/>
    <property type="project" value="TreeGrafter"/>
</dbReference>
<evidence type="ECO:0000313" key="9">
    <source>
        <dbReference type="Proteomes" id="UP001162131"/>
    </source>
</evidence>
<evidence type="ECO:0000313" key="8">
    <source>
        <dbReference type="EMBL" id="CAG9317328.1"/>
    </source>
</evidence>
<dbReference type="GO" id="GO:0000785">
    <property type="term" value="C:chromatin"/>
    <property type="evidence" value="ECO:0007669"/>
    <property type="project" value="TreeGrafter"/>
</dbReference>
<keyword evidence="9" id="KW-1185">Reference proteome</keyword>
<dbReference type="PROSITE" id="PS00028">
    <property type="entry name" value="ZINC_FINGER_C2H2_1"/>
    <property type="match status" value="2"/>
</dbReference>
<dbReference type="EMBL" id="CAJZBQ010000018">
    <property type="protein sequence ID" value="CAG9317328.1"/>
    <property type="molecule type" value="Genomic_DNA"/>
</dbReference>
<keyword evidence="1" id="KW-0479">Metal-binding</keyword>
<dbReference type="GO" id="GO:0008270">
    <property type="term" value="F:zinc ion binding"/>
    <property type="evidence" value="ECO:0007669"/>
    <property type="project" value="UniProtKB-KW"/>
</dbReference>
<dbReference type="GO" id="GO:0000978">
    <property type="term" value="F:RNA polymerase II cis-regulatory region sequence-specific DNA binding"/>
    <property type="evidence" value="ECO:0007669"/>
    <property type="project" value="TreeGrafter"/>
</dbReference>
<dbReference type="PANTHER" id="PTHR14003:SF23">
    <property type="entry name" value="ZINC FINGER PROTEIN 143"/>
    <property type="match status" value="1"/>
</dbReference>
<gene>
    <name evidence="8" type="ORF">BSTOLATCC_MIC18580</name>
</gene>
<accession>A0AAU9IS78</accession>
<dbReference type="SUPFAM" id="SSF57667">
    <property type="entry name" value="beta-beta-alpha zinc fingers"/>
    <property type="match status" value="2"/>
</dbReference>
<evidence type="ECO:0000256" key="6">
    <source>
        <dbReference type="PROSITE-ProRule" id="PRU00042"/>
    </source>
</evidence>
<dbReference type="AlphaFoldDB" id="A0AAU9IS78"/>
<organism evidence="8 9">
    <name type="scientific">Blepharisma stoltei</name>
    <dbReference type="NCBI Taxonomy" id="1481888"/>
    <lineage>
        <taxon>Eukaryota</taxon>
        <taxon>Sar</taxon>
        <taxon>Alveolata</taxon>
        <taxon>Ciliophora</taxon>
        <taxon>Postciliodesmatophora</taxon>
        <taxon>Heterotrichea</taxon>
        <taxon>Heterotrichida</taxon>
        <taxon>Blepharismidae</taxon>
        <taxon>Blepharisma</taxon>
    </lineage>
</organism>
<keyword evidence="3 6" id="KW-0863">Zinc-finger</keyword>
<dbReference type="InterPro" id="IPR036236">
    <property type="entry name" value="Znf_C2H2_sf"/>
</dbReference>
<evidence type="ECO:0000256" key="2">
    <source>
        <dbReference type="ARBA" id="ARBA00022737"/>
    </source>
</evidence>